<protein>
    <submittedName>
        <fullName evidence="3">Uncharacterized protein</fullName>
    </submittedName>
</protein>
<feature type="coiled-coil region" evidence="1">
    <location>
        <begin position="182"/>
        <end position="224"/>
    </location>
</feature>
<evidence type="ECO:0000313" key="4">
    <source>
        <dbReference type="Proteomes" id="UP001470230"/>
    </source>
</evidence>
<sequence length="394" mass="45895">MMEQFIPRVKAPEGPRSTNPAPARNAPPRNKKPHFYVFKNVDDPDIREIVQSVANGLDASLISPELYPRILGSLQSQEIYLKKSNPCASQSLHDAIEYIYKWKPDEPVTQSEPPREEIFLPSQEMIDKGIDYAMNGKDLFEIEPMLLQYLIAPLREIRLKSLKSGDYLTAQKAEQGARAVVAQQILQEKMDEQDEKMSEQQQRLEIAQIQLENVKEKWQILIEQRKQEMEDDIENKRMRFALQLEEFDKQFETDPPPKALKLSPGVLDLKAKEKFLVSSKRFDEAKAMRNMANIRERQEIEMKKEQYYKNLMKEREKLINQEKQKMFVTEMSWQSNLSKLQLNANKEIAHAQKTVEHLLSVQRALESESEAPKSSKKLPPLSLNDRFARLNTVR</sequence>
<feature type="region of interest" description="Disordered" evidence="2">
    <location>
        <begin position="364"/>
        <end position="383"/>
    </location>
</feature>
<dbReference type="Proteomes" id="UP001470230">
    <property type="component" value="Unassembled WGS sequence"/>
</dbReference>
<evidence type="ECO:0000313" key="3">
    <source>
        <dbReference type="EMBL" id="KAK8846258.1"/>
    </source>
</evidence>
<dbReference type="PANTHER" id="PTHR47026:SF2">
    <property type="entry name" value="FLAGELLAR ASSOCIATED PROTEIN"/>
    <property type="match status" value="1"/>
</dbReference>
<gene>
    <name evidence="3" type="ORF">M9Y10_020264</name>
</gene>
<proteinExistence type="predicted"/>
<feature type="compositionally biased region" description="Low complexity" evidence="2">
    <location>
        <begin position="19"/>
        <end position="28"/>
    </location>
</feature>
<evidence type="ECO:0000256" key="1">
    <source>
        <dbReference type="SAM" id="Coils"/>
    </source>
</evidence>
<dbReference type="EMBL" id="JAPFFF010000029">
    <property type="protein sequence ID" value="KAK8846258.1"/>
    <property type="molecule type" value="Genomic_DNA"/>
</dbReference>
<organism evidence="3 4">
    <name type="scientific">Tritrichomonas musculus</name>
    <dbReference type="NCBI Taxonomy" id="1915356"/>
    <lineage>
        <taxon>Eukaryota</taxon>
        <taxon>Metamonada</taxon>
        <taxon>Parabasalia</taxon>
        <taxon>Tritrichomonadida</taxon>
        <taxon>Tritrichomonadidae</taxon>
        <taxon>Tritrichomonas</taxon>
    </lineage>
</organism>
<evidence type="ECO:0000256" key="2">
    <source>
        <dbReference type="SAM" id="MobiDB-lite"/>
    </source>
</evidence>
<name>A0ABR2HGN2_9EUKA</name>
<comment type="caution">
    <text evidence="3">The sequence shown here is derived from an EMBL/GenBank/DDBJ whole genome shotgun (WGS) entry which is preliminary data.</text>
</comment>
<accession>A0ABR2HGN2</accession>
<dbReference type="PANTHER" id="PTHR47026">
    <property type="entry name" value="PIGMENTOSA GTPASE REGULATOR-LIKE PROTEIN, PUTATIVE-RELATED"/>
    <property type="match status" value="1"/>
</dbReference>
<keyword evidence="4" id="KW-1185">Reference proteome</keyword>
<keyword evidence="1" id="KW-0175">Coiled coil</keyword>
<reference evidence="3 4" key="1">
    <citation type="submission" date="2024-04" db="EMBL/GenBank/DDBJ databases">
        <title>Tritrichomonas musculus Genome.</title>
        <authorList>
            <person name="Alves-Ferreira E."/>
            <person name="Grigg M."/>
            <person name="Lorenzi H."/>
            <person name="Galac M."/>
        </authorList>
    </citation>
    <scope>NUCLEOTIDE SEQUENCE [LARGE SCALE GENOMIC DNA]</scope>
    <source>
        <strain evidence="3 4">EAF2021</strain>
    </source>
</reference>
<feature type="coiled-coil region" evidence="1">
    <location>
        <begin position="297"/>
        <end position="324"/>
    </location>
</feature>
<feature type="region of interest" description="Disordered" evidence="2">
    <location>
        <begin position="1"/>
        <end position="33"/>
    </location>
</feature>